<gene>
    <name evidence="8" type="ORF">KB449_34800</name>
</gene>
<organism evidence="8 9">
    <name type="scientific">Cohnella hashimotonis</name>
    <dbReference type="NCBI Taxonomy" id="2826895"/>
    <lineage>
        <taxon>Bacteria</taxon>
        <taxon>Bacillati</taxon>
        <taxon>Bacillota</taxon>
        <taxon>Bacilli</taxon>
        <taxon>Bacillales</taxon>
        <taxon>Paenibacillaceae</taxon>
        <taxon>Cohnella</taxon>
    </lineage>
</organism>
<proteinExistence type="predicted"/>
<keyword evidence="7" id="KW-0732">Signal</keyword>
<keyword evidence="9" id="KW-1185">Reference proteome</keyword>
<feature type="signal peptide" evidence="7">
    <location>
        <begin position="1"/>
        <end position="25"/>
    </location>
</feature>
<feature type="transmembrane region" description="Helical" evidence="6">
    <location>
        <begin position="672"/>
        <end position="694"/>
    </location>
</feature>
<dbReference type="EMBL" id="JAGRPV010000002">
    <property type="protein sequence ID" value="MDI4650151.1"/>
    <property type="molecule type" value="Genomic_DNA"/>
</dbReference>
<evidence type="ECO:0000256" key="4">
    <source>
        <dbReference type="ARBA" id="ARBA00022989"/>
    </source>
</evidence>
<evidence type="ECO:0000256" key="3">
    <source>
        <dbReference type="ARBA" id="ARBA00022692"/>
    </source>
</evidence>
<protein>
    <submittedName>
        <fullName evidence="8">Cellulose biosynthesis cyclic di-GMP-binding regulatory protein BcsB</fullName>
    </submittedName>
</protein>
<comment type="subcellular location">
    <subcellularLocation>
        <location evidence="1">Cell membrane</location>
        <topology evidence="1">Single-pass membrane protein</topology>
    </subcellularLocation>
</comment>
<keyword evidence="4 6" id="KW-1133">Transmembrane helix</keyword>
<keyword evidence="5 6" id="KW-0472">Membrane</keyword>
<dbReference type="InterPro" id="IPR018513">
    <property type="entry name" value="Cell_synthase_bac"/>
</dbReference>
<dbReference type="PANTHER" id="PTHR39083:SF1">
    <property type="entry name" value="CYCLIC DI-GMP-BINDING PROTEIN"/>
    <property type="match status" value="1"/>
</dbReference>
<sequence length="705" mass="75554">MKKGLILFMLLCLAAAATAPYAAIAAEPGVNSGATPRATSYTTPISDTDTTLDGNVSYKQQFFQVPAYWKVGQVKVALDYKASPLAQDKLSSVTISVNGTAVTSFRPVASESARQRMVVEVPASALIEGTNTLTIQGHIVSGEEQVQICTPTYYADKWFQIYKSSSIIVGYTPLPLANAIADFTARFTGLDTIARQDNAIAVPKDANASELEAAVYALSGLAKSGGAGTKGVPLLAYGIDDNDIAGKKLVVAVAMRDRLPAALRALIPNAALGDKAVIRLVDASGQPTLVVTSDNAGLLVKAGRLIGNASLLEQLSGPVKEVTENTEVASPASNITKIVSLTDVGDQITGVNHRTKDYFVALPANRSVAEASKLSLQFRYAKNLDFDRSLVTVLVNGKPIGSKKLTEALADGDSLNLTIPKNMNLSGNFTITAAFDLELKNSASCALPQDQMPWAFIDADTVLQLNTKDRTELLFGNYPYPFLRDGIYNQVGVVLPDKPDANTYRTIGNLFNLLGRYAESNTGEVRFFGAGASVDELKELNVIAIGSYSDNKVIRDANDHLYFKYNAAGTGFESNEKLSIEEDYGKRIGSLQLIVSPYEAGHSMLAVTGADSQNAFLASKLMSSEETMWKLYGNGDGAVTDKDGVVHAYRFKVVAAPDQPSAVSEILDRSDVLAFTAAAVSVLLLVLLSLILLIRKHRRKRRDLK</sequence>
<reference evidence="8" key="1">
    <citation type="submission" date="2023-04" db="EMBL/GenBank/DDBJ databases">
        <title>Comparative genomic analysis of Cohnella hashimotonis sp. nov., isolated from the International Space Station.</title>
        <authorList>
            <person name="Venkateswaran K."/>
            <person name="Simpson A."/>
        </authorList>
    </citation>
    <scope>NUCLEOTIDE SEQUENCE</scope>
    <source>
        <strain evidence="8">F6_2S_P_1</strain>
    </source>
</reference>
<evidence type="ECO:0000313" key="8">
    <source>
        <dbReference type="EMBL" id="MDI4650151.1"/>
    </source>
</evidence>
<evidence type="ECO:0000256" key="1">
    <source>
        <dbReference type="ARBA" id="ARBA00004162"/>
    </source>
</evidence>
<evidence type="ECO:0000313" key="9">
    <source>
        <dbReference type="Proteomes" id="UP001161691"/>
    </source>
</evidence>
<dbReference type="Proteomes" id="UP001161691">
    <property type="component" value="Unassembled WGS sequence"/>
</dbReference>
<feature type="chain" id="PRO_5045369138" evidence="7">
    <location>
        <begin position="26"/>
        <end position="705"/>
    </location>
</feature>
<dbReference type="RefSeq" id="WP_282913017.1">
    <property type="nucleotide sequence ID" value="NZ_JAGRPV010000002.1"/>
</dbReference>
<accession>A0ABT6TTF6</accession>
<name>A0ABT6TTF6_9BACL</name>
<evidence type="ECO:0000256" key="2">
    <source>
        <dbReference type="ARBA" id="ARBA00022475"/>
    </source>
</evidence>
<dbReference type="Pfam" id="PF03170">
    <property type="entry name" value="BcsB"/>
    <property type="match status" value="1"/>
</dbReference>
<keyword evidence="3 6" id="KW-0812">Transmembrane</keyword>
<evidence type="ECO:0000256" key="6">
    <source>
        <dbReference type="SAM" id="Phobius"/>
    </source>
</evidence>
<dbReference type="PANTHER" id="PTHR39083">
    <property type="entry name" value="CYCLIC DI-GMP-BINDING PROTEIN"/>
    <property type="match status" value="1"/>
</dbReference>
<evidence type="ECO:0000256" key="5">
    <source>
        <dbReference type="ARBA" id="ARBA00023136"/>
    </source>
</evidence>
<keyword evidence="2" id="KW-1003">Cell membrane</keyword>
<evidence type="ECO:0000256" key="7">
    <source>
        <dbReference type="SAM" id="SignalP"/>
    </source>
</evidence>
<comment type="caution">
    <text evidence="8">The sequence shown here is derived from an EMBL/GenBank/DDBJ whole genome shotgun (WGS) entry which is preliminary data.</text>
</comment>
<dbReference type="Gene3D" id="2.60.120.260">
    <property type="entry name" value="Galactose-binding domain-like"/>
    <property type="match status" value="2"/>
</dbReference>